<evidence type="ECO:0000313" key="2">
    <source>
        <dbReference type="EMBL" id="RBP46325.1"/>
    </source>
</evidence>
<feature type="transmembrane region" description="Helical" evidence="1">
    <location>
        <begin position="6"/>
        <end position="24"/>
    </location>
</feature>
<sequence>MHEGSAMSFGEAFCIVVPGLPLLASGAVARPATRPCLWQAALVAVALVACWLSDGTPYGKLAVSIWALGAMTFAFMVGLALRWLASATR</sequence>
<dbReference type="AlphaFoldDB" id="A0A366HRL7"/>
<feature type="transmembrane region" description="Helical" evidence="1">
    <location>
        <begin position="65"/>
        <end position="85"/>
    </location>
</feature>
<comment type="caution">
    <text evidence="2">The sequence shown here is derived from an EMBL/GenBank/DDBJ whole genome shotgun (WGS) entry which is preliminary data.</text>
</comment>
<keyword evidence="1" id="KW-0812">Transmembrane</keyword>
<evidence type="ECO:0000256" key="1">
    <source>
        <dbReference type="SAM" id="Phobius"/>
    </source>
</evidence>
<accession>A0A366HRL7</accession>
<protein>
    <submittedName>
        <fullName evidence="2">Uncharacterized protein</fullName>
    </submittedName>
</protein>
<dbReference type="EMBL" id="QNRR01000002">
    <property type="protein sequence ID" value="RBP46325.1"/>
    <property type="molecule type" value="Genomic_DNA"/>
</dbReference>
<dbReference type="Proteomes" id="UP000253426">
    <property type="component" value="Unassembled WGS sequence"/>
</dbReference>
<reference evidence="2 3" key="1">
    <citation type="submission" date="2018-06" db="EMBL/GenBank/DDBJ databases">
        <title>Genomic Encyclopedia of Type Strains, Phase IV (KMG-IV): sequencing the most valuable type-strain genomes for metagenomic binning, comparative biology and taxonomic classification.</title>
        <authorList>
            <person name="Goeker M."/>
        </authorList>
    </citation>
    <scope>NUCLEOTIDE SEQUENCE [LARGE SCALE GENOMIC DNA]</scope>
    <source>
        <strain evidence="2 3">DSM 25532</strain>
    </source>
</reference>
<evidence type="ECO:0000313" key="3">
    <source>
        <dbReference type="Proteomes" id="UP000253426"/>
    </source>
</evidence>
<name>A0A366HRL7_9BACT</name>
<feature type="transmembrane region" description="Helical" evidence="1">
    <location>
        <begin position="36"/>
        <end position="53"/>
    </location>
</feature>
<proteinExistence type="predicted"/>
<keyword evidence="1" id="KW-1133">Transmembrane helix</keyword>
<organism evidence="2 3">
    <name type="scientific">Roseimicrobium gellanilyticum</name>
    <dbReference type="NCBI Taxonomy" id="748857"/>
    <lineage>
        <taxon>Bacteria</taxon>
        <taxon>Pseudomonadati</taxon>
        <taxon>Verrucomicrobiota</taxon>
        <taxon>Verrucomicrobiia</taxon>
        <taxon>Verrucomicrobiales</taxon>
        <taxon>Verrucomicrobiaceae</taxon>
        <taxon>Roseimicrobium</taxon>
    </lineage>
</organism>
<keyword evidence="1" id="KW-0472">Membrane</keyword>
<keyword evidence="3" id="KW-1185">Reference proteome</keyword>
<gene>
    <name evidence="2" type="ORF">DES53_102714</name>
</gene>